<reference evidence="3" key="1">
    <citation type="journal article" date="2022" name="Int. J. Mol. Sci.">
        <title>Draft Genome of Tanacetum Coccineum: Genomic Comparison of Closely Related Tanacetum-Family Plants.</title>
        <authorList>
            <person name="Yamashiro T."/>
            <person name="Shiraishi A."/>
            <person name="Nakayama K."/>
            <person name="Satake H."/>
        </authorList>
    </citation>
    <scope>NUCLEOTIDE SEQUENCE</scope>
</reference>
<protein>
    <submittedName>
        <fullName evidence="3">Uncharacterized protein</fullName>
    </submittedName>
</protein>
<evidence type="ECO:0000313" key="4">
    <source>
        <dbReference type="Proteomes" id="UP001151760"/>
    </source>
</evidence>
<keyword evidence="2" id="KW-0812">Transmembrane</keyword>
<organism evidence="3 4">
    <name type="scientific">Tanacetum coccineum</name>
    <dbReference type="NCBI Taxonomy" id="301880"/>
    <lineage>
        <taxon>Eukaryota</taxon>
        <taxon>Viridiplantae</taxon>
        <taxon>Streptophyta</taxon>
        <taxon>Embryophyta</taxon>
        <taxon>Tracheophyta</taxon>
        <taxon>Spermatophyta</taxon>
        <taxon>Magnoliopsida</taxon>
        <taxon>eudicotyledons</taxon>
        <taxon>Gunneridae</taxon>
        <taxon>Pentapetalae</taxon>
        <taxon>asterids</taxon>
        <taxon>campanulids</taxon>
        <taxon>Asterales</taxon>
        <taxon>Asteraceae</taxon>
        <taxon>Asteroideae</taxon>
        <taxon>Anthemideae</taxon>
        <taxon>Anthemidinae</taxon>
        <taxon>Tanacetum</taxon>
    </lineage>
</organism>
<reference evidence="3" key="2">
    <citation type="submission" date="2022-01" db="EMBL/GenBank/DDBJ databases">
        <authorList>
            <person name="Yamashiro T."/>
            <person name="Shiraishi A."/>
            <person name="Satake H."/>
            <person name="Nakayama K."/>
        </authorList>
    </citation>
    <scope>NUCLEOTIDE SEQUENCE</scope>
</reference>
<keyword evidence="2" id="KW-1133">Transmembrane helix</keyword>
<dbReference type="EMBL" id="BQNB010021647">
    <property type="protein sequence ID" value="GJU08607.1"/>
    <property type="molecule type" value="Genomic_DNA"/>
</dbReference>
<evidence type="ECO:0000313" key="3">
    <source>
        <dbReference type="EMBL" id="GJU08607.1"/>
    </source>
</evidence>
<feature type="region of interest" description="Disordered" evidence="1">
    <location>
        <begin position="70"/>
        <end position="122"/>
    </location>
</feature>
<evidence type="ECO:0000256" key="2">
    <source>
        <dbReference type="SAM" id="Phobius"/>
    </source>
</evidence>
<evidence type="ECO:0000256" key="1">
    <source>
        <dbReference type="SAM" id="MobiDB-lite"/>
    </source>
</evidence>
<keyword evidence="4" id="KW-1185">Reference proteome</keyword>
<accession>A0ABQ5J7U3</accession>
<keyword evidence="2" id="KW-0472">Membrane</keyword>
<feature type="transmembrane region" description="Helical" evidence="2">
    <location>
        <begin position="171"/>
        <end position="192"/>
    </location>
</feature>
<feature type="compositionally biased region" description="Basic and acidic residues" evidence="1">
    <location>
        <begin position="86"/>
        <end position="111"/>
    </location>
</feature>
<dbReference type="Proteomes" id="UP001151760">
    <property type="component" value="Unassembled WGS sequence"/>
</dbReference>
<gene>
    <name evidence="3" type="ORF">Tco_1125037</name>
</gene>
<name>A0ABQ5J7U3_9ASTR</name>
<comment type="caution">
    <text evidence="3">The sequence shown here is derived from an EMBL/GenBank/DDBJ whole genome shotgun (WGS) entry which is preliminary data.</text>
</comment>
<feature type="compositionally biased region" description="Polar residues" evidence="1">
    <location>
        <begin position="112"/>
        <end position="122"/>
    </location>
</feature>
<sequence length="202" mass="22752">MVETLIDQGVGSTNIRFLENTPNVKGNEPDWLFDVDSLSISMNYVPVAARKKTIGIAGTKDNIVTGLKDYEGDAGMKPTEVDENEALDKSRKHDQEARSESERLNQKEMQTEHTNSSNDINIVSTPVSTVGPSFDIVVPSTLVNTVGPSVSTDNESEEKLFDDFLLSKMHLPFHLFQIYLQWIILASLEMLMMMKMWKKRLI</sequence>
<proteinExistence type="predicted"/>